<dbReference type="GeneID" id="19265532"/>
<protein>
    <submittedName>
        <fullName evidence="1">Uncharacterized protein</fullName>
    </submittedName>
</protein>
<dbReference type="InParanoid" id="W3XN39"/>
<proteinExistence type="predicted"/>
<evidence type="ECO:0000313" key="1">
    <source>
        <dbReference type="EMBL" id="ETS86691.1"/>
    </source>
</evidence>
<organism evidence="1 2">
    <name type="scientific">Pestalotiopsis fici (strain W106-1 / CGMCC3.15140)</name>
    <dbReference type="NCBI Taxonomy" id="1229662"/>
    <lineage>
        <taxon>Eukaryota</taxon>
        <taxon>Fungi</taxon>
        <taxon>Dikarya</taxon>
        <taxon>Ascomycota</taxon>
        <taxon>Pezizomycotina</taxon>
        <taxon>Sordariomycetes</taxon>
        <taxon>Xylariomycetidae</taxon>
        <taxon>Amphisphaeriales</taxon>
        <taxon>Sporocadaceae</taxon>
        <taxon>Pestalotiopsis</taxon>
    </lineage>
</organism>
<reference evidence="2" key="1">
    <citation type="journal article" date="2015" name="BMC Genomics">
        <title>Genomic and transcriptomic analysis of the endophytic fungus Pestalotiopsis fici reveals its lifestyle and high potential for synthesis of natural products.</title>
        <authorList>
            <person name="Wang X."/>
            <person name="Zhang X."/>
            <person name="Liu L."/>
            <person name="Xiang M."/>
            <person name="Wang W."/>
            <person name="Sun X."/>
            <person name="Che Y."/>
            <person name="Guo L."/>
            <person name="Liu G."/>
            <person name="Guo L."/>
            <person name="Wang C."/>
            <person name="Yin W.B."/>
            <person name="Stadler M."/>
            <person name="Zhang X."/>
            <person name="Liu X."/>
        </authorList>
    </citation>
    <scope>NUCLEOTIDE SEQUENCE [LARGE SCALE GENOMIC DNA]</scope>
    <source>
        <strain evidence="2">W106-1 / CGMCC3.15140</strain>
    </source>
</reference>
<dbReference type="RefSeq" id="XP_007827291.1">
    <property type="nucleotide sequence ID" value="XM_007829100.1"/>
</dbReference>
<dbReference type="HOGENOM" id="CLU_1787488_0_0_1"/>
<dbReference type="KEGG" id="pfy:PFICI_00519"/>
<accession>W3XN39</accession>
<sequence>MCRYTDVRYRCFGCGKHDEHNAKTTRHLCSWAKWKSWGSPDPINFWGKFCQVNHDVEYQRGDDLCTKCQEHREERSGLFAEIFWTIANEKKSKTWSQFLPMAFSGFKRSPWDLWIFVMEILEDPLAAFARIRLPGIRLIVKAKSQ</sequence>
<dbReference type="AlphaFoldDB" id="W3XN39"/>
<dbReference type="EMBL" id="KI912109">
    <property type="protein sequence ID" value="ETS86691.1"/>
    <property type="molecule type" value="Genomic_DNA"/>
</dbReference>
<dbReference type="Proteomes" id="UP000030651">
    <property type="component" value="Unassembled WGS sequence"/>
</dbReference>
<keyword evidence="2" id="KW-1185">Reference proteome</keyword>
<evidence type="ECO:0000313" key="2">
    <source>
        <dbReference type="Proteomes" id="UP000030651"/>
    </source>
</evidence>
<dbReference type="OrthoDB" id="10302529at2759"/>
<gene>
    <name evidence="1" type="ORF">PFICI_00519</name>
</gene>
<name>W3XN39_PESFW</name>